<dbReference type="RefSeq" id="WP_179786757.1">
    <property type="nucleotide sequence ID" value="NZ_BAAARR010000003.1"/>
</dbReference>
<accession>A0A852ZKN2</accession>
<dbReference type="GO" id="GO:0140662">
    <property type="term" value="F:ATP-dependent protein folding chaperone"/>
    <property type="evidence" value="ECO:0007669"/>
    <property type="project" value="InterPro"/>
</dbReference>
<dbReference type="SUPFAM" id="SSF52029">
    <property type="entry name" value="GroEL apical domain-like"/>
    <property type="match status" value="1"/>
</dbReference>
<dbReference type="Proteomes" id="UP000579605">
    <property type="component" value="Unassembled WGS sequence"/>
</dbReference>
<comment type="caution">
    <text evidence="5">The sequence shown here is derived from an EMBL/GenBank/DDBJ whole genome shotgun (WGS) entry which is preliminary data.</text>
</comment>
<sequence>MTTATTATTRATRTVGTTATADRSDALAAGFETLARLLALTLGPARGVVLNDAGGGTAEGLADAATIARRVTTLPERGATAGAALLREAVRTVVGRHGDGGATTAVLTAAIVRHARRMVAAGANPVLVRDGITAAVRCAADALKSQASPVAGPDDLAGLVEAAGGDRALAASVGELLDVLGPDGAVVVEESVRTGVTHDYVDGSRWPARPTGPELLSGGGAFGGSHTELTLVDPAVVVADVVLDDLAQVVPILEAVRALPGRPPLLLVAQDVTGGAATTCLLNDRRGLVVSAPVVLTTAGIRRGEDFADLALLTGATVLSPESGRPPERFVPAYVGRARRAVVRSGHLSVAGGDGDRQALTDLAARLRTRAWELDDGAEATTRTADRMWLRQARLLGRVGAVQVGADTEAEREDRLRTARRAVRLARTALRDGVVAGGGVAYLDCVDAVRAARTECADPDRAAGMDAVAAALEAPFLRLVANAGRREPRVALAAVRALGPGHGVDVRTDRCLSMREAGVLDVAGVAVAALEAAGATAGVLVSASVVTGRG</sequence>
<evidence type="ECO:0000256" key="1">
    <source>
        <dbReference type="ARBA" id="ARBA00006607"/>
    </source>
</evidence>
<reference evidence="5 6" key="1">
    <citation type="submission" date="2020-07" db="EMBL/GenBank/DDBJ databases">
        <title>Sequencing the genomes of 1000 actinobacteria strains.</title>
        <authorList>
            <person name="Klenk H.-P."/>
        </authorList>
    </citation>
    <scope>NUCLEOTIDE SEQUENCE [LARGE SCALE GENOMIC DNA]</scope>
    <source>
        <strain evidence="5 6">DSM 18448</strain>
    </source>
</reference>
<evidence type="ECO:0000256" key="4">
    <source>
        <dbReference type="RuleBase" id="RU000419"/>
    </source>
</evidence>
<dbReference type="Gene3D" id="1.10.560.10">
    <property type="entry name" value="GroEL-like equatorial domain"/>
    <property type="match status" value="1"/>
</dbReference>
<dbReference type="InterPro" id="IPR027413">
    <property type="entry name" value="GROEL-like_equatorial_sf"/>
</dbReference>
<proteinExistence type="inferred from homology"/>
<dbReference type="EMBL" id="JACBZH010000001">
    <property type="protein sequence ID" value="NYH88936.1"/>
    <property type="molecule type" value="Genomic_DNA"/>
</dbReference>
<dbReference type="GO" id="GO:0005524">
    <property type="term" value="F:ATP binding"/>
    <property type="evidence" value="ECO:0007669"/>
    <property type="project" value="InterPro"/>
</dbReference>
<evidence type="ECO:0000313" key="6">
    <source>
        <dbReference type="Proteomes" id="UP000579605"/>
    </source>
</evidence>
<dbReference type="PANTHER" id="PTHR45633">
    <property type="entry name" value="60 KDA HEAT SHOCK PROTEIN, MITOCHONDRIAL"/>
    <property type="match status" value="1"/>
</dbReference>
<evidence type="ECO:0000256" key="3">
    <source>
        <dbReference type="RuleBase" id="RU000418"/>
    </source>
</evidence>
<evidence type="ECO:0000256" key="2">
    <source>
        <dbReference type="ARBA" id="ARBA00023186"/>
    </source>
</evidence>
<dbReference type="InterPro" id="IPR027410">
    <property type="entry name" value="TCP-1-like_intermed_sf"/>
</dbReference>
<dbReference type="InterPro" id="IPR002423">
    <property type="entry name" value="Cpn60/GroEL/TCP-1"/>
</dbReference>
<dbReference type="Gene3D" id="3.30.260.10">
    <property type="entry name" value="TCP-1-like chaperonin intermediate domain"/>
    <property type="match status" value="1"/>
</dbReference>
<keyword evidence="2" id="KW-0143">Chaperone</keyword>
<name>A0A852ZKN2_9ACTN</name>
<keyword evidence="6" id="KW-1185">Reference proteome</keyword>
<dbReference type="AlphaFoldDB" id="A0A852ZKN2"/>
<dbReference type="PRINTS" id="PR00298">
    <property type="entry name" value="CHAPERONIN60"/>
</dbReference>
<protein>
    <recommendedName>
        <fullName evidence="4">60 kDa chaperonin</fullName>
    </recommendedName>
</protein>
<comment type="function">
    <text evidence="4">Together with its co-chaperonin GroES, plays an essential role in assisting protein folding. The GroEL-GroES system forms a nano-cage that allows encapsulation of the non-native substrate proteins and provides a physical environment optimized to promote and accelerate protein folding.</text>
</comment>
<dbReference type="InterPro" id="IPR001844">
    <property type="entry name" value="Cpn60/GroEL"/>
</dbReference>
<gene>
    <name evidence="5" type="ORF">F4554_001574</name>
</gene>
<dbReference type="GO" id="GO:0042026">
    <property type="term" value="P:protein refolding"/>
    <property type="evidence" value="ECO:0007669"/>
    <property type="project" value="InterPro"/>
</dbReference>
<dbReference type="Pfam" id="PF00118">
    <property type="entry name" value="Cpn60_TCP1"/>
    <property type="match status" value="2"/>
</dbReference>
<comment type="subunit">
    <text evidence="4">Forms a cylinder of 14 subunits composed of two heptameric rings stacked back-to-back. Interacts with the co-chaperonin GroES.</text>
</comment>
<evidence type="ECO:0000313" key="5">
    <source>
        <dbReference type="EMBL" id="NYH88936.1"/>
    </source>
</evidence>
<dbReference type="Gene3D" id="3.50.7.10">
    <property type="entry name" value="GroEL"/>
    <property type="match status" value="1"/>
</dbReference>
<dbReference type="SUPFAM" id="SSF48592">
    <property type="entry name" value="GroEL equatorial domain-like"/>
    <property type="match status" value="1"/>
</dbReference>
<organism evidence="5 6">
    <name type="scientific">Actinopolymorpha rutila</name>
    <dbReference type="NCBI Taxonomy" id="446787"/>
    <lineage>
        <taxon>Bacteria</taxon>
        <taxon>Bacillati</taxon>
        <taxon>Actinomycetota</taxon>
        <taxon>Actinomycetes</taxon>
        <taxon>Propionibacteriales</taxon>
        <taxon>Actinopolymorphaceae</taxon>
        <taxon>Actinopolymorpha</taxon>
    </lineage>
</organism>
<comment type="similarity">
    <text evidence="1 3">Belongs to the chaperonin (HSP60) family.</text>
</comment>
<dbReference type="InterPro" id="IPR027409">
    <property type="entry name" value="GroEL-like_apical_dom_sf"/>
</dbReference>